<evidence type="ECO:0000256" key="4">
    <source>
        <dbReference type="ARBA" id="ARBA00022989"/>
    </source>
</evidence>
<feature type="transmembrane region" description="Helical" evidence="6">
    <location>
        <begin position="16"/>
        <end position="37"/>
    </location>
</feature>
<evidence type="ECO:0000256" key="3">
    <source>
        <dbReference type="ARBA" id="ARBA00022692"/>
    </source>
</evidence>
<protein>
    <submittedName>
        <fullName evidence="8">ABC transporter permease</fullName>
    </submittedName>
</protein>
<proteinExistence type="predicted"/>
<comment type="caution">
    <text evidence="8">The sequence shown here is derived from an EMBL/GenBank/DDBJ whole genome shotgun (WGS) entry which is preliminary data.</text>
</comment>
<gene>
    <name evidence="8" type="ORF">H8730_12985</name>
</gene>
<keyword evidence="9" id="KW-1185">Reference proteome</keyword>
<dbReference type="EMBL" id="JACRSQ010000022">
    <property type="protein sequence ID" value="MBC8544455.1"/>
    <property type="molecule type" value="Genomic_DNA"/>
</dbReference>
<dbReference type="RefSeq" id="WP_249289909.1">
    <property type="nucleotide sequence ID" value="NZ_JACRSQ010000022.1"/>
</dbReference>
<dbReference type="InterPro" id="IPR038766">
    <property type="entry name" value="Membrane_comp_ABC_pdt"/>
</dbReference>
<evidence type="ECO:0000256" key="6">
    <source>
        <dbReference type="SAM" id="Phobius"/>
    </source>
</evidence>
<name>A0A926DWC7_9FIRM</name>
<keyword evidence="2" id="KW-1003">Cell membrane</keyword>
<dbReference type="PANTHER" id="PTHR30287:SF2">
    <property type="entry name" value="BLL1001 PROTEIN"/>
    <property type="match status" value="1"/>
</dbReference>
<feature type="transmembrane region" description="Helical" evidence="6">
    <location>
        <begin position="252"/>
        <end position="274"/>
    </location>
</feature>
<keyword evidence="4 6" id="KW-1133">Transmembrane helix</keyword>
<dbReference type="PANTHER" id="PTHR30287">
    <property type="entry name" value="MEMBRANE COMPONENT OF PREDICTED ABC SUPERFAMILY METABOLITE UPTAKE TRANSPORTER"/>
    <property type="match status" value="1"/>
</dbReference>
<reference evidence="8" key="1">
    <citation type="submission" date="2020-08" db="EMBL/GenBank/DDBJ databases">
        <title>Genome public.</title>
        <authorList>
            <person name="Liu C."/>
            <person name="Sun Q."/>
        </authorList>
    </citation>
    <scope>NUCLEOTIDE SEQUENCE</scope>
    <source>
        <strain evidence="8">NSJ-32</strain>
    </source>
</reference>
<sequence>MKMINRKVGREIKGNLSFYISVTLLTAITVFLVAVAFSDAAMIQEDIGKLMADCHVEDAQFQTILTLEDEDIESLEAQYDVEIEQTAYMDAALGDKTLRIFKPMESVNVYTLLEGEDVTEQDEILFDRDFANANHIEIGDIYAINGKSFTVTGLAVRPDYLYSKKSLQDMWIDKENFGMIQVSAADYESLLAETDWNESTYYSVIFHDESMIEAFRQAIYGEYSAYSYLSAEANSRIESPRGAGDEILMQSWSLAPILFIVIMLLISIVIGRILEREKKYVGTLLALGYQDREISLHYCMYAILPGFMGSVLGLLLAIFAGKGVAMYFVIDYQLINYSFYIRPHVLAICLLLPTILYGCVSYFKSIRMVRRNIVSMLREQDEQNGRKRRRRMLERSQISFQKKFKIRSLFAHMGRTLMVLFCLFLSSFLCAFGFSLNDSCRNLVEEGTNNACVYEYSYYLNGMHSGEDFGGLVGLVVTYETASHGTITLSGVPAGSRFQDMEILGGDYREDGFYLTNAAAVEYGLKAGDEMTIVNPVTLEETTVQLDGIAQDNSQQILYTSYTNVKEIIEVEEDYFNVVYSDTELFIESDALSYVGDNDGILDTLMNAMTALNTMVYGIMAIGCLLSIISVYLIVNLLIGENKSNISMFKVLGYQNREINKMILNINHILVVIGFLLAIPASVAAVKILCINMVSLLHIVIEPSLRAGSVALCAVIILCSYCLSLLLLRKKVDRIDMVTCLKGNRE</sequence>
<evidence type="ECO:0000313" key="9">
    <source>
        <dbReference type="Proteomes" id="UP000657006"/>
    </source>
</evidence>
<evidence type="ECO:0000256" key="5">
    <source>
        <dbReference type="ARBA" id="ARBA00023136"/>
    </source>
</evidence>
<feature type="transmembrane region" description="Helical" evidence="6">
    <location>
        <begin position="669"/>
        <end position="701"/>
    </location>
</feature>
<dbReference type="GO" id="GO:0005886">
    <property type="term" value="C:plasma membrane"/>
    <property type="evidence" value="ECO:0007669"/>
    <property type="project" value="UniProtKB-SubCell"/>
</dbReference>
<evidence type="ECO:0000256" key="1">
    <source>
        <dbReference type="ARBA" id="ARBA00004651"/>
    </source>
</evidence>
<keyword evidence="5 6" id="KW-0472">Membrane</keyword>
<accession>A0A926DWC7</accession>
<feature type="transmembrane region" description="Helical" evidence="6">
    <location>
        <begin position="417"/>
        <end position="436"/>
    </location>
</feature>
<evidence type="ECO:0000313" key="8">
    <source>
        <dbReference type="EMBL" id="MBC8544455.1"/>
    </source>
</evidence>
<comment type="subcellular location">
    <subcellularLocation>
        <location evidence="1">Cell membrane</location>
        <topology evidence="1">Multi-pass membrane protein</topology>
    </subcellularLocation>
</comment>
<dbReference type="Proteomes" id="UP000657006">
    <property type="component" value="Unassembled WGS sequence"/>
</dbReference>
<feature type="domain" description="ABC3 transporter permease C-terminal" evidence="7">
    <location>
        <begin position="257"/>
        <end position="373"/>
    </location>
</feature>
<feature type="transmembrane region" description="Helical" evidence="6">
    <location>
        <begin position="615"/>
        <end position="639"/>
    </location>
</feature>
<feature type="transmembrane region" description="Helical" evidence="6">
    <location>
        <begin position="340"/>
        <end position="363"/>
    </location>
</feature>
<dbReference type="Pfam" id="PF02687">
    <property type="entry name" value="FtsX"/>
    <property type="match status" value="2"/>
</dbReference>
<dbReference type="InterPro" id="IPR003838">
    <property type="entry name" value="ABC3_permease_C"/>
</dbReference>
<organism evidence="8 9">
    <name type="scientific">Bianquea renquensis</name>
    <dbReference type="NCBI Taxonomy" id="2763661"/>
    <lineage>
        <taxon>Bacteria</taxon>
        <taxon>Bacillati</taxon>
        <taxon>Bacillota</taxon>
        <taxon>Clostridia</taxon>
        <taxon>Eubacteriales</taxon>
        <taxon>Bianqueaceae</taxon>
        <taxon>Bianquea</taxon>
    </lineage>
</organism>
<feature type="transmembrane region" description="Helical" evidence="6">
    <location>
        <begin position="295"/>
        <end position="320"/>
    </location>
</feature>
<keyword evidence="3 6" id="KW-0812">Transmembrane</keyword>
<feature type="transmembrane region" description="Helical" evidence="6">
    <location>
        <begin position="707"/>
        <end position="728"/>
    </location>
</feature>
<evidence type="ECO:0000256" key="2">
    <source>
        <dbReference type="ARBA" id="ARBA00022475"/>
    </source>
</evidence>
<dbReference type="AlphaFoldDB" id="A0A926DWC7"/>
<evidence type="ECO:0000259" key="7">
    <source>
        <dbReference type="Pfam" id="PF02687"/>
    </source>
</evidence>
<feature type="domain" description="ABC3 transporter permease C-terminal" evidence="7">
    <location>
        <begin position="619"/>
        <end position="731"/>
    </location>
</feature>